<dbReference type="Proteomes" id="UP001386955">
    <property type="component" value="Unassembled WGS sequence"/>
</dbReference>
<sequence>MTIKFLTYLCLTIGYYNILEKKRDLGNHTCKLKTKLCLRFLPALHPKVYFHSRLAIQKVYNEAPPRLCPSHFSFFFLNEPFPLPSFPLSLFLLMDHPSPSLTLTVAFPFPSTALLFPSILASLSLCKPPP</sequence>
<evidence type="ECO:0000313" key="1">
    <source>
        <dbReference type="EMBL" id="KAK7392736.1"/>
    </source>
</evidence>
<proteinExistence type="predicted"/>
<dbReference type="EMBL" id="JAYMYS010000005">
    <property type="protein sequence ID" value="KAK7392736.1"/>
    <property type="molecule type" value="Genomic_DNA"/>
</dbReference>
<organism evidence="1 2">
    <name type="scientific">Psophocarpus tetragonolobus</name>
    <name type="common">Winged bean</name>
    <name type="synonym">Dolichos tetragonolobus</name>
    <dbReference type="NCBI Taxonomy" id="3891"/>
    <lineage>
        <taxon>Eukaryota</taxon>
        <taxon>Viridiplantae</taxon>
        <taxon>Streptophyta</taxon>
        <taxon>Embryophyta</taxon>
        <taxon>Tracheophyta</taxon>
        <taxon>Spermatophyta</taxon>
        <taxon>Magnoliopsida</taxon>
        <taxon>eudicotyledons</taxon>
        <taxon>Gunneridae</taxon>
        <taxon>Pentapetalae</taxon>
        <taxon>rosids</taxon>
        <taxon>fabids</taxon>
        <taxon>Fabales</taxon>
        <taxon>Fabaceae</taxon>
        <taxon>Papilionoideae</taxon>
        <taxon>50 kb inversion clade</taxon>
        <taxon>NPAAA clade</taxon>
        <taxon>indigoferoid/millettioid clade</taxon>
        <taxon>Phaseoleae</taxon>
        <taxon>Psophocarpus</taxon>
    </lineage>
</organism>
<protein>
    <submittedName>
        <fullName evidence="1">Uncharacterized protein</fullName>
    </submittedName>
</protein>
<accession>A0AAN9XHY3</accession>
<evidence type="ECO:0000313" key="2">
    <source>
        <dbReference type="Proteomes" id="UP001386955"/>
    </source>
</evidence>
<dbReference type="AlphaFoldDB" id="A0AAN9XHY3"/>
<gene>
    <name evidence="1" type="ORF">VNO78_21182</name>
</gene>
<keyword evidence="2" id="KW-1185">Reference proteome</keyword>
<name>A0AAN9XHY3_PSOTE</name>
<comment type="caution">
    <text evidence="1">The sequence shown here is derived from an EMBL/GenBank/DDBJ whole genome shotgun (WGS) entry which is preliminary data.</text>
</comment>
<reference evidence="1 2" key="1">
    <citation type="submission" date="2024-01" db="EMBL/GenBank/DDBJ databases">
        <title>The genomes of 5 underutilized Papilionoideae crops provide insights into root nodulation and disease resistanc.</title>
        <authorList>
            <person name="Jiang F."/>
        </authorList>
    </citation>
    <scope>NUCLEOTIDE SEQUENCE [LARGE SCALE GENOMIC DNA]</scope>
    <source>
        <strain evidence="1">DUOXIRENSHENG_FW03</strain>
        <tissue evidence="1">Leaves</tissue>
    </source>
</reference>